<evidence type="ECO:0000313" key="3">
    <source>
        <dbReference type="Proteomes" id="UP000272729"/>
    </source>
</evidence>
<feature type="region of interest" description="Disordered" evidence="1">
    <location>
        <begin position="1"/>
        <end position="47"/>
    </location>
</feature>
<name>A0A495X3H4_9PSEU</name>
<dbReference type="RefSeq" id="WP_170199159.1">
    <property type="nucleotide sequence ID" value="NZ_JBIUBA010000047.1"/>
</dbReference>
<comment type="caution">
    <text evidence="2">The sequence shown here is derived from an EMBL/GenBank/DDBJ whole genome shotgun (WGS) entry which is preliminary data.</text>
</comment>
<proteinExistence type="predicted"/>
<keyword evidence="3" id="KW-1185">Reference proteome</keyword>
<sequence>MGKHRLGTADGQWGGPELVDDAEAAAAQTAPMPTVEEQSPAGVPDSE</sequence>
<protein>
    <submittedName>
        <fullName evidence="2">Uncharacterized protein</fullName>
    </submittedName>
</protein>
<dbReference type="EMBL" id="RBXR01000001">
    <property type="protein sequence ID" value="RKT68086.1"/>
    <property type="molecule type" value="Genomic_DNA"/>
</dbReference>
<evidence type="ECO:0000313" key="2">
    <source>
        <dbReference type="EMBL" id="RKT68086.1"/>
    </source>
</evidence>
<dbReference type="AlphaFoldDB" id="A0A495X3H4"/>
<reference evidence="2 3" key="1">
    <citation type="submission" date="2018-10" db="EMBL/GenBank/DDBJ databases">
        <title>Sequencing the genomes of 1000 actinobacteria strains.</title>
        <authorList>
            <person name="Klenk H.-P."/>
        </authorList>
    </citation>
    <scope>NUCLEOTIDE SEQUENCE [LARGE SCALE GENOMIC DNA]</scope>
    <source>
        <strain evidence="2 3">DSM 43911</strain>
    </source>
</reference>
<evidence type="ECO:0000256" key="1">
    <source>
        <dbReference type="SAM" id="MobiDB-lite"/>
    </source>
</evidence>
<organism evidence="2 3">
    <name type="scientific">Saccharothrix variisporea</name>
    <dbReference type="NCBI Taxonomy" id="543527"/>
    <lineage>
        <taxon>Bacteria</taxon>
        <taxon>Bacillati</taxon>
        <taxon>Actinomycetota</taxon>
        <taxon>Actinomycetes</taxon>
        <taxon>Pseudonocardiales</taxon>
        <taxon>Pseudonocardiaceae</taxon>
        <taxon>Saccharothrix</taxon>
    </lineage>
</organism>
<dbReference type="Proteomes" id="UP000272729">
    <property type="component" value="Unassembled WGS sequence"/>
</dbReference>
<accession>A0A495X3H4</accession>
<gene>
    <name evidence="2" type="ORF">DFJ66_1267</name>
</gene>